<dbReference type="PANTHER" id="PTHR43775:SF13">
    <property type="entry name" value="POLYKETIDE SYNTHASE 1"/>
    <property type="match status" value="1"/>
</dbReference>
<dbReference type="Gene3D" id="3.40.50.720">
    <property type="entry name" value="NAD(P)-binding Rossmann-like Domain"/>
    <property type="match status" value="1"/>
</dbReference>
<feature type="compositionally biased region" description="Polar residues" evidence="9">
    <location>
        <begin position="1272"/>
        <end position="1290"/>
    </location>
</feature>
<feature type="region of interest" description="N-terminal hotdog fold" evidence="8">
    <location>
        <begin position="912"/>
        <end position="1050"/>
    </location>
</feature>
<dbReference type="Pfam" id="PF16197">
    <property type="entry name" value="KAsynt_C_assoc"/>
    <property type="match status" value="1"/>
</dbReference>
<feature type="domain" description="Ketosynthase family 3 (KS3)" evidence="11">
    <location>
        <begin position="4"/>
        <end position="429"/>
    </location>
</feature>
<dbReference type="InterPro" id="IPR013968">
    <property type="entry name" value="PKS_KR"/>
</dbReference>
<dbReference type="InterPro" id="IPR009081">
    <property type="entry name" value="PP-bd_ACP"/>
</dbReference>
<gene>
    <name evidence="13" type="ORF">E4U43_003361</name>
</gene>
<dbReference type="InterPro" id="IPR020806">
    <property type="entry name" value="PKS_PP-bd"/>
</dbReference>
<reference evidence="13" key="1">
    <citation type="journal article" date="2020" name="bioRxiv">
        <title>Whole genome comparisons of ergot fungi reveals the divergence and evolution of species within the genus Claviceps are the result of varying mechanisms driving genome evolution and host range expansion.</title>
        <authorList>
            <person name="Wyka S.A."/>
            <person name="Mondo S.J."/>
            <person name="Liu M."/>
            <person name="Dettman J."/>
            <person name="Nalam V."/>
            <person name="Broders K.D."/>
        </authorList>
    </citation>
    <scope>NUCLEOTIDE SEQUENCE</scope>
    <source>
        <strain evidence="13">CCC 602</strain>
    </source>
</reference>
<dbReference type="Pfam" id="PF08659">
    <property type="entry name" value="KR"/>
    <property type="match status" value="1"/>
</dbReference>
<dbReference type="PROSITE" id="PS52019">
    <property type="entry name" value="PKS_MFAS_DH"/>
    <property type="match status" value="1"/>
</dbReference>
<dbReference type="Pfam" id="PF08240">
    <property type="entry name" value="ADH_N"/>
    <property type="match status" value="1"/>
</dbReference>
<dbReference type="InterPro" id="IPR020841">
    <property type="entry name" value="PKS_Beta-ketoAc_synthase_dom"/>
</dbReference>
<dbReference type="Gene3D" id="3.10.129.110">
    <property type="entry name" value="Polyketide synthase dehydratase"/>
    <property type="match status" value="1"/>
</dbReference>
<dbReference type="InterPro" id="IPR013149">
    <property type="entry name" value="ADH-like_C"/>
</dbReference>
<evidence type="ECO:0000313" key="13">
    <source>
        <dbReference type="EMBL" id="KAG6018343.1"/>
    </source>
</evidence>
<dbReference type="SUPFAM" id="SSF51735">
    <property type="entry name" value="NAD(P)-binding Rossmann-fold domains"/>
    <property type="match status" value="2"/>
</dbReference>
<dbReference type="InterPro" id="IPR036736">
    <property type="entry name" value="ACP-like_sf"/>
</dbReference>
<dbReference type="SUPFAM" id="SSF50129">
    <property type="entry name" value="GroES-like"/>
    <property type="match status" value="1"/>
</dbReference>
<dbReference type="GO" id="GO:0030639">
    <property type="term" value="P:polyketide biosynthetic process"/>
    <property type="evidence" value="ECO:0007669"/>
    <property type="project" value="UniProtKB-ARBA"/>
</dbReference>
<dbReference type="Pfam" id="PF23114">
    <property type="entry name" value="NAD-bd_HRPKS_sdrA"/>
    <property type="match status" value="1"/>
</dbReference>
<dbReference type="InterPro" id="IPR011032">
    <property type="entry name" value="GroES-like_sf"/>
</dbReference>
<dbReference type="PROSITE" id="PS00606">
    <property type="entry name" value="KS3_1"/>
    <property type="match status" value="1"/>
</dbReference>
<evidence type="ECO:0000256" key="8">
    <source>
        <dbReference type="PROSITE-ProRule" id="PRU01363"/>
    </source>
</evidence>
<dbReference type="OrthoDB" id="329835at2759"/>
<organism evidence="13 14">
    <name type="scientific">Claviceps pusilla</name>
    <dbReference type="NCBI Taxonomy" id="123648"/>
    <lineage>
        <taxon>Eukaryota</taxon>
        <taxon>Fungi</taxon>
        <taxon>Dikarya</taxon>
        <taxon>Ascomycota</taxon>
        <taxon>Pezizomycotina</taxon>
        <taxon>Sordariomycetes</taxon>
        <taxon>Hypocreomycetidae</taxon>
        <taxon>Hypocreales</taxon>
        <taxon>Clavicipitaceae</taxon>
        <taxon>Claviceps</taxon>
    </lineage>
</organism>
<dbReference type="Gene3D" id="3.40.366.10">
    <property type="entry name" value="Malonyl-Coenzyme A Acyl Carrier Protein, domain 2"/>
    <property type="match status" value="1"/>
</dbReference>
<dbReference type="SMART" id="SM00827">
    <property type="entry name" value="PKS_AT"/>
    <property type="match status" value="1"/>
</dbReference>
<dbReference type="InterPro" id="IPR049900">
    <property type="entry name" value="PKS_mFAS_DH"/>
</dbReference>
<dbReference type="PROSITE" id="PS52004">
    <property type="entry name" value="KS3_2"/>
    <property type="match status" value="1"/>
</dbReference>
<evidence type="ECO:0000256" key="5">
    <source>
        <dbReference type="ARBA" id="ARBA00023002"/>
    </source>
</evidence>
<dbReference type="Pfam" id="PF14765">
    <property type="entry name" value="PS-DH"/>
    <property type="match status" value="1"/>
</dbReference>
<evidence type="ECO:0000256" key="9">
    <source>
        <dbReference type="SAM" id="MobiDB-lite"/>
    </source>
</evidence>
<dbReference type="GO" id="GO:0006633">
    <property type="term" value="P:fatty acid biosynthetic process"/>
    <property type="evidence" value="ECO:0007669"/>
    <property type="project" value="InterPro"/>
</dbReference>
<dbReference type="Pfam" id="PF00107">
    <property type="entry name" value="ADH_zinc_N"/>
    <property type="match status" value="1"/>
</dbReference>
<evidence type="ECO:0000259" key="12">
    <source>
        <dbReference type="PROSITE" id="PS52019"/>
    </source>
</evidence>
<evidence type="ECO:0000256" key="7">
    <source>
        <dbReference type="ARBA" id="ARBA00023315"/>
    </source>
</evidence>
<dbReference type="InterPro" id="IPR018201">
    <property type="entry name" value="Ketoacyl_synth_AS"/>
</dbReference>
<keyword evidence="4" id="KW-0521">NADP</keyword>
<dbReference type="Gene3D" id="3.90.180.10">
    <property type="entry name" value="Medium-chain alcohol dehydrogenases, catalytic domain"/>
    <property type="match status" value="1"/>
</dbReference>
<dbReference type="InterPro" id="IPR057326">
    <property type="entry name" value="KR_dom"/>
</dbReference>
<feature type="active site" description="Proton donor; for dehydratase activity" evidence="8">
    <location>
        <position position="1142"/>
    </location>
</feature>
<keyword evidence="5" id="KW-0560">Oxidoreductase</keyword>
<feature type="compositionally biased region" description="Polar residues" evidence="9">
    <location>
        <begin position="1317"/>
        <end position="1326"/>
    </location>
</feature>
<keyword evidence="14" id="KW-1185">Reference proteome</keyword>
<dbReference type="GO" id="GO:0004315">
    <property type="term" value="F:3-oxoacyl-[acyl-carrier-protein] synthase activity"/>
    <property type="evidence" value="ECO:0007669"/>
    <property type="project" value="InterPro"/>
</dbReference>
<feature type="domain" description="PKS/mFAS DH" evidence="12">
    <location>
        <begin position="912"/>
        <end position="1233"/>
    </location>
</feature>
<dbReference type="SMART" id="SM00826">
    <property type="entry name" value="PKS_DH"/>
    <property type="match status" value="1"/>
</dbReference>
<dbReference type="InterPro" id="IPR016035">
    <property type="entry name" value="Acyl_Trfase/lysoPLipase"/>
</dbReference>
<protein>
    <submittedName>
        <fullName evidence="13">Type I Iterative PKS</fullName>
    </submittedName>
</protein>
<evidence type="ECO:0000256" key="6">
    <source>
        <dbReference type="ARBA" id="ARBA00023268"/>
    </source>
</evidence>
<dbReference type="GO" id="GO:0016491">
    <property type="term" value="F:oxidoreductase activity"/>
    <property type="evidence" value="ECO:0007669"/>
    <property type="project" value="UniProtKB-KW"/>
</dbReference>
<dbReference type="InterPro" id="IPR049551">
    <property type="entry name" value="PKS_DH_C"/>
</dbReference>
<dbReference type="InterPro" id="IPR036291">
    <property type="entry name" value="NAD(P)-bd_dom_sf"/>
</dbReference>
<dbReference type="SUPFAM" id="SSF55048">
    <property type="entry name" value="Probable ACP-binding domain of malonyl-CoA ACP transacylase"/>
    <property type="match status" value="1"/>
</dbReference>
<dbReference type="InterPro" id="IPR016039">
    <property type="entry name" value="Thiolase-like"/>
</dbReference>
<evidence type="ECO:0000313" key="14">
    <source>
        <dbReference type="Proteomes" id="UP000748025"/>
    </source>
</evidence>
<dbReference type="InterPro" id="IPR056501">
    <property type="entry name" value="NAD-bd_HRPKS_sdrA"/>
</dbReference>
<proteinExistence type="predicted"/>
<evidence type="ECO:0000259" key="10">
    <source>
        <dbReference type="PROSITE" id="PS50075"/>
    </source>
</evidence>
<dbReference type="InterPro" id="IPR014031">
    <property type="entry name" value="Ketoacyl_synth_C"/>
</dbReference>
<dbReference type="SMART" id="SM00829">
    <property type="entry name" value="PKS_ER"/>
    <property type="match status" value="1"/>
</dbReference>
<dbReference type="SUPFAM" id="SSF47336">
    <property type="entry name" value="ACP-like"/>
    <property type="match status" value="1"/>
</dbReference>
<dbReference type="SMART" id="SM00822">
    <property type="entry name" value="PKS_KR"/>
    <property type="match status" value="1"/>
</dbReference>
<keyword evidence="1" id="KW-0596">Phosphopantetheine</keyword>
<dbReference type="SUPFAM" id="SSF53901">
    <property type="entry name" value="Thiolase-like"/>
    <property type="match status" value="1"/>
</dbReference>
<dbReference type="InterPro" id="IPR001227">
    <property type="entry name" value="Ac_transferase_dom_sf"/>
</dbReference>
<evidence type="ECO:0000256" key="4">
    <source>
        <dbReference type="ARBA" id="ARBA00022857"/>
    </source>
</evidence>
<dbReference type="GO" id="GO:0031177">
    <property type="term" value="F:phosphopantetheine binding"/>
    <property type="evidence" value="ECO:0007669"/>
    <property type="project" value="InterPro"/>
</dbReference>
<feature type="domain" description="Carrier" evidence="10">
    <location>
        <begin position="2160"/>
        <end position="2240"/>
    </location>
</feature>
<keyword evidence="2" id="KW-0597">Phosphoprotein</keyword>
<evidence type="ECO:0000256" key="2">
    <source>
        <dbReference type="ARBA" id="ARBA00022553"/>
    </source>
</evidence>
<dbReference type="CDD" id="cd05195">
    <property type="entry name" value="enoyl_red"/>
    <property type="match status" value="1"/>
</dbReference>
<dbReference type="PANTHER" id="PTHR43775">
    <property type="entry name" value="FATTY ACID SYNTHASE"/>
    <property type="match status" value="1"/>
</dbReference>
<dbReference type="InterPro" id="IPR049552">
    <property type="entry name" value="PKS_DH_N"/>
</dbReference>
<dbReference type="InterPro" id="IPR042104">
    <property type="entry name" value="PKS_dehydratase_sf"/>
</dbReference>
<keyword evidence="6" id="KW-0511">Multifunctional enzyme</keyword>
<keyword evidence="7" id="KW-0012">Acyltransferase</keyword>
<dbReference type="GO" id="GO:0004312">
    <property type="term" value="F:fatty acid synthase activity"/>
    <property type="evidence" value="ECO:0007669"/>
    <property type="project" value="TreeGrafter"/>
</dbReference>
<evidence type="ECO:0000259" key="11">
    <source>
        <dbReference type="PROSITE" id="PS52004"/>
    </source>
</evidence>
<dbReference type="EMBL" id="SRPW01000023">
    <property type="protein sequence ID" value="KAG6018343.1"/>
    <property type="molecule type" value="Genomic_DNA"/>
</dbReference>
<evidence type="ECO:0000256" key="3">
    <source>
        <dbReference type="ARBA" id="ARBA00022679"/>
    </source>
</evidence>
<dbReference type="Gene3D" id="1.10.1200.10">
    <property type="entry name" value="ACP-like"/>
    <property type="match status" value="1"/>
</dbReference>
<dbReference type="SMART" id="SM00825">
    <property type="entry name" value="PKS_KS"/>
    <property type="match status" value="1"/>
</dbReference>
<dbReference type="Pfam" id="PF23297">
    <property type="entry name" value="ACP_SdgA_C"/>
    <property type="match status" value="1"/>
</dbReference>
<feature type="region of interest" description="C-terminal hotdog fold" evidence="8">
    <location>
        <begin position="1076"/>
        <end position="1233"/>
    </location>
</feature>
<dbReference type="SUPFAM" id="SSF52151">
    <property type="entry name" value="FabD/lysophospholipase-like"/>
    <property type="match status" value="1"/>
</dbReference>
<dbReference type="Pfam" id="PF02801">
    <property type="entry name" value="Ketoacyl-synt_C"/>
    <property type="match status" value="1"/>
</dbReference>
<dbReference type="Gene3D" id="3.30.70.3290">
    <property type="match status" value="1"/>
</dbReference>
<dbReference type="InterPro" id="IPR020843">
    <property type="entry name" value="ER"/>
</dbReference>
<sequence length="2251" mass="246685">MTASKPIAIVGMSCRLSGGVSTPEDLWTMISRSRDGWGPIPESRFATDAYYHPNPQKRGCFNTKHGYFMNQDLSQFDAPFFNITEQEAIAMDPQQRLLLECTYEALESAGIRKETISGASTGVFVGATSSDYLMGNLRDLNQVSLFNSTGNHQSIQAARISHYFNFRGPSLSIDTACSSSLYALHAAVQSLRSGEIDSAIVASCSLHLQPDDMVSMSMLGVFNNDGKTYSFDHRAKSGFARGEGVGCLVLKHLDQALKDNDKIRCIVSNTGTNQDGRTVGLSTPSGEAQEALIRQVYERAAISPRDTGYVEAHGTGTKAGDPVEAAALHRVFGHNRTKRSPLYIGSVKSNVGHLENASGIISIIKACLMLEKGFILPNVHFEKANEAIPLEEWHMKVPVTLRPWPKDKKFISVNNFGFGGSNAHAVLEKFPSSLAHLPIRTKDHPKLFILCANNEESVKKMASNLSIYLEQHPEIFEKRIFNDIAYTLGERRSQFPWRIAIIASSCNELAMSLNGVGSLPRRAPSSTPKVAFVYTGQGAQWAQMGRELMDTYPVFARSIHAAAHCLERLGADFSLLDELFRAKEESKIGLAYLSQPCCTAVQLAMTDLLSSWGVTPNVVIGHSSGEIVAAYAGGAISLVDAMSASYHRGQMAVLLRTRHSGLKGAMLAAGCDAKDIQQRIKLLGLFGLTAACQNSPESTTVSGDETEIDQLSADLERHDIFNRKLRVDVAYHSAHMRLVAKDYSNAIKTMKPQACKSNVAFYSSLFGRYNDSEELGASYWVDNLVKPVLFSSALQSMCKREKPDILIEIGPHSALKSPIKQTLRSTSSQAIRDVKYLPTLLRDQNSCVALLNLAGSLFMHGHPIRFEDINQTKAGRKPNFIADLPLYPWRSLSYWHESRVSKQHRSKPFARHDILGTLDHSYTDMELTWRNVLSVDEVPWLKDHRMQSLVTFPLAGYLSMAVEAASQRAQLRQVQPNRMASFHLRDIQASKALIMDSVTIYETVVTLRPYTKGIRSLSDDWDEFFVSSWAPNRGWLHHCRGLVCVKKSPSPVRNIVNITRFQSAQERRVKAHSRCGVSVPMESMYTELAERGAEYGPAFTNRANHVSLQGDYSFGSASVPDTASYMHSGYETGSKVPVSFMDLLLQFTFPILGAGSRTLPHLFMPSAIKDIEISTSFPNVPGKSVEVVAHGCFNRFSPGPVEFAVDVWHQSLKEPVVTMAGFKMSPVINNTIEDHRPRSLCYKLQWKALDKDNSSLSLPFTNGESRINRLMTNGHSHINGTSENDTTNASKDSDEQRSSQFGAKPSPAGPSLRTNEKNGTNGDNGHESSYFSALSLTGISVQLVLVTDRAQEDELVTSLLLAAKLRFGLEAQICSFSRIHAESSSYYICLDELDYPVLSKMTKSIFSSLQTLLLNSAAVLWVTSGAYRAPMNPERNVAQGIFRVVRSETQRLLATIDIDPMSRLGAPSTAGLIMSAFRSVNEPRQNEARLDFEFYEREGQLFVPRVIADDTLNMSVFHRTHPSTTYTQSFQPADRRLKMVVGTAGALDSLYWTDDPECVLAGDEIEIRVVCTGINFKDVVIAMGQLSSPYIGVECSGIVARIGSNVTSLAVGDRVCAVSKGAYGTFARCLASSAVIIPGDISFAVAASIPVAYCTAYYGIIELANLQAGESILIHAASGGVGQASIQLAQMIGAEIYATVGTADKKQLLVDGYGISESRIFYSRDNEFGAAVRYATGGRGVDVIINSLAGDLLRESWASIAPFGRFIEIGKRDITSNSRLDMSRFDSNCTFSSVDLTLLAAERPLIMRQIMGNVMTLLRRRAIHPIDPIEETTIDHVESSLRKLQSGKTFGKLIVDHSQPASIQATHPPRASASLRKDATYLIIGGTGGIGCAIAGQLSRQGAGHIVLLSRGRSAKAAVTKLMEQNAAHGARFHVMKCDVGDEESVFSTLSKIRQSLPAIRGVIHAAMVLRDTLFEKMMFQDYDDVVRSKISGTLHFSEAMQNDEVDFFILLSSVAGIVGNRGQAAYSGASTFLDAFAHHRRQKGLVATSINLTAVEDVGYLASNTSRKREVLKNMSGSSMSQKEVLALVEAAISGEICDGQCITGLDLDTPESLPFWVDDGKFSVIREKAHATRTECATTVSSDMSLAERLQRIPSAHEAVEMVASELGHKLASILMMAQEDMEAQKTSISISAFGLDSLNAIELRNWIGKEFQAHLQVLELLTSGRLQDLAEIVLKKSRLDGAWTAKAC</sequence>
<evidence type="ECO:0000256" key="1">
    <source>
        <dbReference type="ARBA" id="ARBA00022450"/>
    </source>
</evidence>
<dbReference type="PROSITE" id="PS50075">
    <property type="entry name" value="CARRIER"/>
    <property type="match status" value="1"/>
</dbReference>
<dbReference type="InterPro" id="IPR016036">
    <property type="entry name" value="Malonyl_transacylase_ACP-bd"/>
</dbReference>
<dbReference type="FunFam" id="3.40.50.720:FF:000209">
    <property type="entry name" value="Polyketide synthase Pks12"/>
    <property type="match status" value="1"/>
</dbReference>
<dbReference type="InterPro" id="IPR006162">
    <property type="entry name" value="Ppantetheine_attach_site"/>
</dbReference>
<dbReference type="InterPro" id="IPR014043">
    <property type="entry name" value="Acyl_transferase_dom"/>
</dbReference>
<dbReference type="GO" id="GO:1901336">
    <property type="term" value="P:lactone biosynthetic process"/>
    <property type="evidence" value="ECO:0007669"/>
    <property type="project" value="UniProtKB-ARBA"/>
</dbReference>
<dbReference type="InterPro" id="IPR050091">
    <property type="entry name" value="PKS_NRPS_Biosynth_Enz"/>
</dbReference>
<dbReference type="Pfam" id="PF21089">
    <property type="entry name" value="PKS_DH_N"/>
    <property type="match status" value="1"/>
</dbReference>
<dbReference type="InterPro" id="IPR032821">
    <property type="entry name" value="PKS_assoc"/>
</dbReference>
<feature type="region of interest" description="Disordered" evidence="9">
    <location>
        <begin position="1272"/>
        <end position="1326"/>
    </location>
</feature>
<dbReference type="InterPro" id="IPR020807">
    <property type="entry name" value="PKS_DH"/>
</dbReference>
<feature type="active site" description="Proton acceptor; for dehydratase activity" evidence="8">
    <location>
        <position position="944"/>
    </location>
</feature>
<dbReference type="SMART" id="SM00823">
    <property type="entry name" value="PKS_PP"/>
    <property type="match status" value="1"/>
</dbReference>
<dbReference type="CDD" id="cd00833">
    <property type="entry name" value="PKS"/>
    <property type="match status" value="1"/>
</dbReference>
<dbReference type="PROSITE" id="PS00012">
    <property type="entry name" value="PHOSPHOPANTETHEINE"/>
    <property type="match status" value="1"/>
</dbReference>
<dbReference type="Gene3D" id="3.40.47.10">
    <property type="match status" value="1"/>
</dbReference>
<dbReference type="Pfam" id="PF00109">
    <property type="entry name" value="ketoacyl-synt"/>
    <property type="match status" value="1"/>
</dbReference>
<dbReference type="InterPro" id="IPR014030">
    <property type="entry name" value="Ketoacyl_synth_N"/>
</dbReference>
<name>A0A9P7NJC1_9HYPO</name>
<dbReference type="InterPro" id="IPR013154">
    <property type="entry name" value="ADH-like_N"/>
</dbReference>
<accession>A0A9P7NJC1</accession>
<dbReference type="Proteomes" id="UP000748025">
    <property type="component" value="Unassembled WGS sequence"/>
</dbReference>
<dbReference type="Pfam" id="PF00698">
    <property type="entry name" value="Acyl_transf_1"/>
    <property type="match status" value="1"/>
</dbReference>
<comment type="caution">
    <text evidence="13">The sequence shown here is derived from an EMBL/GenBank/DDBJ whole genome shotgun (WGS) entry which is preliminary data.</text>
</comment>
<keyword evidence="3" id="KW-0808">Transferase</keyword>